<accession>A0A3P7ZU13</accession>
<dbReference type="Proteomes" id="UP000277204">
    <property type="component" value="Unassembled WGS sequence"/>
</dbReference>
<name>A0A3P7ZU13_9TREM</name>
<gene>
    <name evidence="1" type="ORF">SMRZ_LOCUS11176</name>
</gene>
<dbReference type="EMBL" id="UZAI01006140">
    <property type="protein sequence ID" value="VDO94039.1"/>
    <property type="molecule type" value="Genomic_DNA"/>
</dbReference>
<organism evidence="1 2">
    <name type="scientific">Schistosoma margrebowiei</name>
    <dbReference type="NCBI Taxonomy" id="48269"/>
    <lineage>
        <taxon>Eukaryota</taxon>
        <taxon>Metazoa</taxon>
        <taxon>Spiralia</taxon>
        <taxon>Lophotrochozoa</taxon>
        <taxon>Platyhelminthes</taxon>
        <taxon>Trematoda</taxon>
        <taxon>Digenea</taxon>
        <taxon>Strigeidida</taxon>
        <taxon>Schistosomatoidea</taxon>
        <taxon>Schistosomatidae</taxon>
        <taxon>Schistosoma</taxon>
    </lineage>
</organism>
<sequence>MNAHLRDYFTYHTNSIRLVLIISLLLNHNAARITFKCISTV</sequence>
<reference evidence="1 2" key="1">
    <citation type="submission" date="2018-11" db="EMBL/GenBank/DDBJ databases">
        <authorList>
            <consortium name="Pathogen Informatics"/>
        </authorList>
    </citation>
    <scope>NUCLEOTIDE SEQUENCE [LARGE SCALE GENOMIC DNA]</scope>
    <source>
        <strain evidence="1 2">Zambia</strain>
    </source>
</reference>
<evidence type="ECO:0000313" key="2">
    <source>
        <dbReference type="Proteomes" id="UP000277204"/>
    </source>
</evidence>
<evidence type="ECO:0000313" key="1">
    <source>
        <dbReference type="EMBL" id="VDO94039.1"/>
    </source>
</evidence>
<protein>
    <submittedName>
        <fullName evidence="1">Uncharacterized protein</fullName>
    </submittedName>
</protein>
<keyword evidence="2" id="KW-1185">Reference proteome</keyword>
<dbReference type="AlphaFoldDB" id="A0A3P7ZU13"/>
<proteinExistence type="predicted"/>